<sequence>MSAYAMLAGAVAKVHVFMCGECEMHVNQIMRMKNTVQVWMMMQFEAPEHEESAAVEYSMRCDDVRR</sequence>
<name>A0AAV2NLJ8_9HYME</name>
<protein>
    <submittedName>
        <fullName evidence="1">Uncharacterized protein</fullName>
    </submittedName>
</protein>
<proteinExistence type="predicted"/>
<organism evidence="1 2">
    <name type="scientific">Lasius platythorax</name>
    <dbReference type="NCBI Taxonomy" id="488582"/>
    <lineage>
        <taxon>Eukaryota</taxon>
        <taxon>Metazoa</taxon>
        <taxon>Ecdysozoa</taxon>
        <taxon>Arthropoda</taxon>
        <taxon>Hexapoda</taxon>
        <taxon>Insecta</taxon>
        <taxon>Pterygota</taxon>
        <taxon>Neoptera</taxon>
        <taxon>Endopterygota</taxon>
        <taxon>Hymenoptera</taxon>
        <taxon>Apocrita</taxon>
        <taxon>Aculeata</taxon>
        <taxon>Formicoidea</taxon>
        <taxon>Formicidae</taxon>
        <taxon>Formicinae</taxon>
        <taxon>Lasius</taxon>
        <taxon>Lasius</taxon>
    </lineage>
</organism>
<dbReference type="AlphaFoldDB" id="A0AAV2NLJ8"/>
<gene>
    <name evidence="1" type="ORF">LPLAT_LOCUS6886</name>
</gene>
<dbReference type="Proteomes" id="UP001497644">
    <property type="component" value="Chromosome 2"/>
</dbReference>
<dbReference type="EMBL" id="OZ034825">
    <property type="protein sequence ID" value="CAL1680943.1"/>
    <property type="molecule type" value="Genomic_DNA"/>
</dbReference>
<keyword evidence="2" id="KW-1185">Reference proteome</keyword>
<evidence type="ECO:0000313" key="1">
    <source>
        <dbReference type="EMBL" id="CAL1680943.1"/>
    </source>
</evidence>
<reference evidence="1" key="1">
    <citation type="submission" date="2024-04" db="EMBL/GenBank/DDBJ databases">
        <authorList>
            <consortium name="Molecular Ecology Group"/>
        </authorList>
    </citation>
    <scope>NUCLEOTIDE SEQUENCE</scope>
</reference>
<evidence type="ECO:0000313" key="2">
    <source>
        <dbReference type="Proteomes" id="UP001497644"/>
    </source>
</evidence>
<accession>A0AAV2NLJ8</accession>